<dbReference type="EMBL" id="JADKCH010000009">
    <property type="protein sequence ID" value="MBK8572790.1"/>
    <property type="molecule type" value="Genomic_DNA"/>
</dbReference>
<dbReference type="Proteomes" id="UP000709959">
    <property type="component" value="Unassembled WGS sequence"/>
</dbReference>
<comment type="caution">
    <text evidence="2">The sequence shown here is derived from an EMBL/GenBank/DDBJ whole genome shotgun (WGS) entry which is preliminary data.</text>
</comment>
<evidence type="ECO:0000313" key="2">
    <source>
        <dbReference type="EMBL" id="MBK8572790.1"/>
    </source>
</evidence>
<feature type="transmembrane region" description="Helical" evidence="1">
    <location>
        <begin position="43"/>
        <end position="62"/>
    </location>
</feature>
<protein>
    <submittedName>
        <fullName evidence="2">DUF1475 family protein</fullName>
    </submittedName>
</protein>
<feature type="transmembrane region" description="Helical" evidence="1">
    <location>
        <begin position="71"/>
        <end position="91"/>
    </location>
</feature>
<evidence type="ECO:0000313" key="3">
    <source>
        <dbReference type="Proteomes" id="UP000709959"/>
    </source>
</evidence>
<name>A0A936F2U4_9BACT</name>
<proteinExistence type="predicted"/>
<keyword evidence="1" id="KW-0472">Membrane</keyword>
<keyword evidence="1" id="KW-0812">Transmembrane</keyword>
<evidence type="ECO:0000256" key="1">
    <source>
        <dbReference type="SAM" id="Phobius"/>
    </source>
</evidence>
<organism evidence="2 3">
    <name type="scientific">Candidatus Geothrix odensensis</name>
    <dbReference type="NCBI Taxonomy" id="2954440"/>
    <lineage>
        <taxon>Bacteria</taxon>
        <taxon>Pseudomonadati</taxon>
        <taxon>Acidobacteriota</taxon>
        <taxon>Holophagae</taxon>
        <taxon>Holophagales</taxon>
        <taxon>Holophagaceae</taxon>
        <taxon>Geothrix</taxon>
    </lineage>
</organism>
<sequence length="111" mass="12539">MMRGLRIFSITVLVAMVAVTAWASLEANVLVGFQRLLADRWGVATLFDAYFGFLWFWLWIAYKEGRPGRSLLWLLLLLTLGNLAMAAYVLVQVARLQPGEGPETLLLRRPS</sequence>
<reference evidence="2 3" key="1">
    <citation type="submission" date="2020-10" db="EMBL/GenBank/DDBJ databases">
        <title>Connecting structure to function with the recovery of over 1000 high-quality activated sludge metagenome-assembled genomes encoding full-length rRNA genes using long-read sequencing.</title>
        <authorList>
            <person name="Singleton C.M."/>
            <person name="Petriglieri F."/>
            <person name="Kristensen J.M."/>
            <person name="Kirkegaard R.H."/>
            <person name="Michaelsen T.Y."/>
            <person name="Andersen M.H."/>
            <person name="Karst S.M."/>
            <person name="Dueholm M.S."/>
            <person name="Nielsen P.H."/>
            <person name="Albertsen M."/>
        </authorList>
    </citation>
    <scope>NUCLEOTIDE SEQUENCE [LARGE SCALE GENOMIC DNA]</scope>
    <source>
        <strain evidence="2">OdNE_18-Q3-R46-58_MAXAC.008</strain>
    </source>
</reference>
<gene>
    <name evidence="2" type="ORF">IPN91_09135</name>
</gene>
<dbReference type="Pfam" id="PF07343">
    <property type="entry name" value="DUF1475"/>
    <property type="match status" value="1"/>
</dbReference>
<accession>A0A936F2U4</accession>
<dbReference type="InterPro" id="IPR009943">
    <property type="entry name" value="DUF1475"/>
</dbReference>
<dbReference type="AlphaFoldDB" id="A0A936F2U4"/>
<keyword evidence="1" id="KW-1133">Transmembrane helix</keyword>